<protein>
    <submittedName>
        <fullName evidence="1">Uncharacterized protein</fullName>
    </submittedName>
</protein>
<feature type="non-terminal residue" evidence="1">
    <location>
        <position position="1"/>
    </location>
</feature>
<evidence type="ECO:0000313" key="2">
    <source>
        <dbReference type="Proteomes" id="UP001519460"/>
    </source>
</evidence>
<keyword evidence="2" id="KW-1185">Reference proteome</keyword>
<comment type="caution">
    <text evidence="1">The sequence shown here is derived from an EMBL/GenBank/DDBJ whole genome shotgun (WGS) entry which is preliminary data.</text>
</comment>
<dbReference type="Proteomes" id="UP001519460">
    <property type="component" value="Unassembled WGS sequence"/>
</dbReference>
<sequence length="137" mass="14810">TSAAGLLKRLNTSPMNVQNVAEITKVEKNHGIDPTHSVTRFISVPGAHADACSVEFPTLKGKVFSAEENTTVSLPFRLDTANCSTKTNFTVGVSKNKHLSYSLPASSLERELQEQNISMCLSGRRRVVSLSENCGSD</sequence>
<reference evidence="1 2" key="1">
    <citation type="journal article" date="2023" name="Sci. Data">
        <title>Genome assembly of the Korean intertidal mud-creeper Batillaria attramentaria.</title>
        <authorList>
            <person name="Patra A.K."/>
            <person name="Ho P.T."/>
            <person name="Jun S."/>
            <person name="Lee S.J."/>
            <person name="Kim Y."/>
            <person name="Won Y.J."/>
        </authorList>
    </citation>
    <scope>NUCLEOTIDE SEQUENCE [LARGE SCALE GENOMIC DNA]</scope>
    <source>
        <strain evidence="1">Wonlab-2016</strain>
    </source>
</reference>
<accession>A0ABD0KSR8</accession>
<name>A0ABD0KSR8_9CAEN</name>
<evidence type="ECO:0000313" key="1">
    <source>
        <dbReference type="EMBL" id="KAK7490301.1"/>
    </source>
</evidence>
<proteinExistence type="predicted"/>
<organism evidence="1 2">
    <name type="scientific">Batillaria attramentaria</name>
    <dbReference type="NCBI Taxonomy" id="370345"/>
    <lineage>
        <taxon>Eukaryota</taxon>
        <taxon>Metazoa</taxon>
        <taxon>Spiralia</taxon>
        <taxon>Lophotrochozoa</taxon>
        <taxon>Mollusca</taxon>
        <taxon>Gastropoda</taxon>
        <taxon>Caenogastropoda</taxon>
        <taxon>Sorbeoconcha</taxon>
        <taxon>Cerithioidea</taxon>
        <taxon>Batillariidae</taxon>
        <taxon>Batillaria</taxon>
    </lineage>
</organism>
<dbReference type="EMBL" id="JACVVK020000128">
    <property type="protein sequence ID" value="KAK7490301.1"/>
    <property type="molecule type" value="Genomic_DNA"/>
</dbReference>
<gene>
    <name evidence="1" type="ORF">BaRGS_00018462</name>
</gene>
<dbReference type="AlphaFoldDB" id="A0ABD0KSR8"/>